<gene>
    <name evidence="8" type="ORF">IV203_034190</name>
</gene>
<keyword evidence="9" id="KW-1185">Reference proteome</keyword>
<proteinExistence type="inferred from homology"/>
<reference evidence="8" key="2">
    <citation type="submission" date="2021-04" db="EMBL/GenBank/DDBJ databases">
        <authorList>
            <person name="Podell S."/>
        </authorList>
    </citation>
    <scope>NUCLEOTIDE SEQUENCE</scope>
    <source>
        <strain evidence="8">Hildebrandi</strain>
    </source>
</reference>
<dbReference type="PANTHER" id="PTHR46458:SF1">
    <property type="entry name" value="GEO09476P1"/>
    <property type="match status" value="1"/>
</dbReference>
<dbReference type="PANTHER" id="PTHR46458">
    <property type="entry name" value="BLR2807 PROTEIN"/>
    <property type="match status" value="1"/>
</dbReference>
<name>A0A9K3Q7D8_9STRA</name>
<protein>
    <submittedName>
        <fullName evidence="8">Globin-like protein</fullName>
    </submittedName>
</protein>
<reference evidence="8" key="1">
    <citation type="journal article" date="2021" name="Sci. Rep.">
        <title>Diploid genomic architecture of Nitzschia inconspicua, an elite biomass production diatom.</title>
        <authorList>
            <person name="Oliver A."/>
            <person name="Podell S."/>
            <person name="Pinowska A."/>
            <person name="Traller J.C."/>
            <person name="Smith S.R."/>
            <person name="McClure R."/>
            <person name="Beliaev A."/>
            <person name="Bohutskyi P."/>
            <person name="Hill E.A."/>
            <person name="Rabines A."/>
            <person name="Zheng H."/>
            <person name="Allen L.Z."/>
            <person name="Kuo A."/>
            <person name="Grigoriev I.V."/>
            <person name="Allen A.E."/>
            <person name="Hazlebeck D."/>
            <person name="Allen E.E."/>
        </authorList>
    </citation>
    <scope>NUCLEOTIDE SEQUENCE</scope>
    <source>
        <strain evidence="8">Hildebrandi</strain>
    </source>
</reference>
<evidence type="ECO:0000256" key="2">
    <source>
        <dbReference type="ARBA" id="ARBA00022617"/>
    </source>
</evidence>
<dbReference type="Proteomes" id="UP000693970">
    <property type="component" value="Unassembled WGS sequence"/>
</dbReference>
<evidence type="ECO:0000313" key="9">
    <source>
        <dbReference type="Proteomes" id="UP000693970"/>
    </source>
</evidence>
<keyword evidence="2 6" id="KW-0349">Heme</keyword>
<evidence type="ECO:0000256" key="3">
    <source>
        <dbReference type="ARBA" id="ARBA00022621"/>
    </source>
</evidence>
<keyword evidence="1 6" id="KW-0813">Transport</keyword>
<keyword evidence="4" id="KW-0479">Metal-binding</keyword>
<dbReference type="AlphaFoldDB" id="A0A9K3Q7D8"/>
<feature type="domain" description="Globin" evidence="7">
    <location>
        <begin position="17"/>
        <end position="159"/>
    </location>
</feature>
<organism evidence="8 9">
    <name type="scientific">Nitzschia inconspicua</name>
    <dbReference type="NCBI Taxonomy" id="303405"/>
    <lineage>
        <taxon>Eukaryota</taxon>
        <taxon>Sar</taxon>
        <taxon>Stramenopiles</taxon>
        <taxon>Ochrophyta</taxon>
        <taxon>Bacillariophyta</taxon>
        <taxon>Bacillariophyceae</taxon>
        <taxon>Bacillariophycidae</taxon>
        <taxon>Bacillariales</taxon>
        <taxon>Bacillariaceae</taxon>
        <taxon>Nitzschia</taxon>
    </lineage>
</organism>
<evidence type="ECO:0000256" key="1">
    <source>
        <dbReference type="ARBA" id="ARBA00022448"/>
    </source>
</evidence>
<dbReference type="PROSITE" id="PS01033">
    <property type="entry name" value="GLOBIN"/>
    <property type="match status" value="1"/>
</dbReference>
<dbReference type="Pfam" id="PF00042">
    <property type="entry name" value="Globin"/>
    <property type="match status" value="1"/>
</dbReference>
<comment type="caution">
    <text evidence="8">The sequence shown here is derived from an EMBL/GenBank/DDBJ whole genome shotgun (WGS) entry which is preliminary data.</text>
</comment>
<keyword evidence="3 6" id="KW-0561">Oxygen transport</keyword>
<dbReference type="GO" id="GO:0020037">
    <property type="term" value="F:heme binding"/>
    <property type="evidence" value="ECO:0007669"/>
    <property type="project" value="InterPro"/>
</dbReference>
<dbReference type="GO" id="GO:0005344">
    <property type="term" value="F:oxygen carrier activity"/>
    <property type="evidence" value="ECO:0007669"/>
    <property type="project" value="UniProtKB-KW"/>
</dbReference>
<keyword evidence="5" id="KW-0408">Iron</keyword>
<sequence>MPIDTSEITFTAVNDVCCSWDQLKATPDCDTVVAETLFRKIIEQVFFEKRDPTAEADLSAQTDPSAPLFKIKATMFVKMLDVVLSMLGPDLIPMAVALQELGAKHLDYGIAPNDYKLVGEALFYTLQKYLGDKTWTPRMEKSWRSVYSFISEAMIAGTEQEANRRAAGEGKRMSIPPRKSKLGMDRTVAKSLAKNKMGLMGMLDDAISVSDC</sequence>
<accession>A0A9K3Q7D8</accession>
<evidence type="ECO:0000313" key="8">
    <source>
        <dbReference type="EMBL" id="KAG7373466.1"/>
    </source>
</evidence>
<evidence type="ECO:0000256" key="4">
    <source>
        <dbReference type="ARBA" id="ARBA00022723"/>
    </source>
</evidence>
<evidence type="ECO:0000256" key="5">
    <source>
        <dbReference type="ARBA" id="ARBA00023004"/>
    </source>
</evidence>
<dbReference type="OrthoDB" id="436496at2759"/>
<comment type="similarity">
    <text evidence="6">Belongs to the globin family.</text>
</comment>
<dbReference type="GO" id="GO:0046872">
    <property type="term" value="F:metal ion binding"/>
    <property type="evidence" value="ECO:0007669"/>
    <property type="project" value="UniProtKB-KW"/>
</dbReference>
<dbReference type="InterPro" id="IPR000971">
    <property type="entry name" value="Globin"/>
</dbReference>
<evidence type="ECO:0000256" key="6">
    <source>
        <dbReference type="RuleBase" id="RU000356"/>
    </source>
</evidence>
<evidence type="ECO:0000259" key="7">
    <source>
        <dbReference type="PROSITE" id="PS01033"/>
    </source>
</evidence>
<dbReference type="InterPro" id="IPR050532">
    <property type="entry name" value="Globin-like_OT"/>
</dbReference>
<dbReference type="EMBL" id="JAGRRH010000002">
    <property type="protein sequence ID" value="KAG7373466.1"/>
    <property type="molecule type" value="Genomic_DNA"/>
</dbReference>